<name>A0AAV6WUE0_9LAMI</name>
<proteinExistence type="predicted"/>
<dbReference type="SUPFAM" id="SSF46565">
    <property type="entry name" value="Chaperone J-domain"/>
    <property type="match status" value="1"/>
</dbReference>
<gene>
    <name evidence="3" type="ORF">BUALT_Bualt12G0006600</name>
</gene>
<dbReference type="EMBL" id="WHWC01000012">
    <property type="protein sequence ID" value="KAG8371857.1"/>
    <property type="molecule type" value="Genomic_DNA"/>
</dbReference>
<sequence>MNKASRITTIIYYQPSPFNLRSSLFHSSPVLERKRRPRWDYSASAFRNSPRNFNQYSKRLRKQSLLRNVSEFAENLFQQGWQSDRDEYDEPSGGGSSWFRPNFGDDGYKKGKSRNRTSRAQRRDFEFVDSFDDDIEFETIFRSAFGGPRYFYWSFTTDDEPRYRNTSGYSTNYRTSSRWQYEYDDDEEYDSSYKSVKPSRDMTSDRLALGMSASGPLNLEDVKIAYRACALKWHPDRHQGASKVVAEEKFKVCSAAYQSLCDKLALHQ</sequence>
<dbReference type="PRINTS" id="PR00625">
    <property type="entry name" value="JDOMAIN"/>
</dbReference>
<feature type="domain" description="J" evidence="2">
    <location>
        <begin position="204"/>
        <end position="265"/>
    </location>
</feature>
<dbReference type="CDD" id="cd06257">
    <property type="entry name" value="DnaJ"/>
    <property type="match status" value="1"/>
</dbReference>
<dbReference type="AlphaFoldDB" id="A0AAV6WUE0"/>
<dbReference type="PANTHER" id="PTHR45376">
    <property type="entry name" value="CHAPERONE DNAJ-DOMAIN SUPERFAMILY PROTEIN-RELATED"/>
    <property type="match status" value="1"/>
</dbReference>
<evidence type="ECO:0000259" key="2">
    <source>
        <dbReference type="PROSITE" id="PS50076"/>
    </source>
</evidence>
<dbReference type="PROSITE" id="PS50076">
    <property type="entry name" value="DNAJ_2"/>
    <property type="match status" value="1"/>
</dbReference>
<comment type="caution">
    <text evidence="3">The sequence shown here is derived from an EMBL/GenBank/DDBJ whole genome shotgun (WGS) entry which is preliminary data.</text>
</comment>
<evidence type="ECO:0000256" key="1">
    <source>
        <dbReference type="SAM" id="MobiDB-lite"/>
    </source>
</evidence>
<dbReference type="InterPro" id="IPR001623">
    <property type="entry name" value="DnaJ_domain"/>
</dbReference>
<organism evidence="3 4">
    <name type="scientific">Buddleja alternifolia</name>
    <dbReference type="NCBI Taxonomy" id="168488"/>
    <lineage>
        <taxon>Eukaryota</taxon>
        <taxon>Viridiplantae</taxon>
        <taxon>Streptophyta</taxon>
        <taxon>Embryophyta</taxon>
        <taxon>Tracheophyta</taxon>
        <taxon>Spermatophyta</taxon>
        <taxon>Magnoliopsida</taxon>
        <taxon>eudicotyledons</taxon>
        <taxon>Gunneridae</taxon>
        <taxon>Pentapetalae</taxon>
        <taxon>asterids</taxon>
        <taxon>lamiids</taxon>
        <taxon>Lamiales</taxon>
        <taxon>Scrophulariaceae</taxon>
        <taxon>Buddlejeae</taxon>
        <taxon>Buddleja</taxon>
    </lineage>
</organism>
<dbReference type="InterPro" id="IPR036869">
    <property type="entry name" value="J_dom_sf"/>
</dbReference>
<protein>
    <recommendedName>
        <fullName evidence="2">J domain-containing protein</fullName>
    </recommendedName>
</protein>
<dbReference type="Proteomes" id="UP000826271">
    <property type="component" value="Unassembled WGS sequence"/>
</dbReference>
<dbReference type="SMART" id="SM00271">
    <property type="entry name" value="DnaJ"/>
    <property type="match status" value="1"/>
</dbReference>
<dbReference type="Pfam" id="PF00226">
    <property type="entry name" value="DnaJ"/>
    <property type="match status" value="1"/>
</dbReference>
<feature type="region of interest" description="Disordered" evidence="1">
    <location>
        <begin position="83"/>
        <end position="116"/>
    </location>
</feature>
<evidence type="ECO:0000313" key="4">
    <source>
        <dbReference type="Proteomes" id="UP000826271"/>
    </source>
</evidence>
<dbReference type="PANTHER" id="PTHR45376:SF1">
    <property type="entry name" value="CHAPERONE DNAJ-DOMAIN SUPERFAMILY PROTEIN-RELATED"/>
    <property type="match status" value="1"/>
</dbReference>
<dbReference type="Gene3D" id="1.10.287.110">
    <property type="entry name" value="DnaJ domain"/>
    <property type="match status" value="1"/>
</dbReference>
<accession>A0AAV6WUE0</accession>
<evidence type="ECO:0000313" key="3">
    <source>
        <dbReference type="EMBL" id="KAG8371857.1"/>
    </source>
</evidence>
<keyword evidence="4" id="KW-1185">Reference proteome</keyword>
<reference evidence="3" key="1">
    <citation type="submission" date="2019-10" db="EMBL/GenBank/DDBJ databases">
        <authorList>
            <person name="Zhang R."/>
            <person name="Pan Y."/>
            <person name="Wang J."/>
            <person name="Ma R."/>
            <person name="Yu S."/>
        </authorList>
    </citation>
    <scope>NUCLEOTIDE SEQUENCE</scope>
    <source>
        <strain evidence="3">LA-IB0</strain>
        <tissue evidence="3">Leaf</tissue>
    </source>
</reference>